<dbReference type="EMBL" id="JBBNAG010000001">
    <property type="protein sequence ID" value="KAK9166320.1"/>
    <property type="molecule type" value="Genomic_DNA"/>
</dbReference>
<evidence type="ECO:0000313" key="3">
    <source>
        <dbReference type="Proteomes" id="UP001419268"/>
    </source>
</evidence>
<protein>
    <submittedName>
        <fullName evidence="2">Uncharacterized protein</fullName>
    </submittedName>
</protein>
<name>A0AAP0LAX7_9MAGN</name>
<evidence type="ECO:0000313" key="2">
    <source>
        <dbReference type="EMBL" id="KAK9166320.1"/>
    </source>
</evidence>
<reference evidence="2 3" key="1">
    <citation type="submission" date="2024-01" db="EMBL/GenBank/DDBJ databases">
        <title>Genome assemblies of Stephania.</title>
        <authorList>
            <person name="Yang L."/>
        </authorList>
    </citation>
    <scope>NUCLEOTIDE SEQUENCE [LARGE SCALE GENOMIC DNA]</scope>
    <source>
        <strain evidence="2">JXDWG</strain>
        <tissue evidence="2">Leaf</tissue>
    </source>
</reference>
<feature type="region of interest" description="Disordered" evidence="1">
    <location>
        <begin position="96"/>
        <end position="128"/>
    </location>
</feature>
<comment type="caution">
    <text evidence="2">The sequence shown here is derived from an EMBL/GenBank/DDBJ whole genome shotgun (WGS) entry which is preliminary data.</text>
</comment>
<gene>
    <name evidence="2" type="ORF">Scep_001511</name>
</gene>
<sequence length="128" mass="13876">MEKGILVSTSAGNYGPQYWSLRSGDHGRLGAGNVVNKIFVCETEPYDVDDNIFDVGGVNAAWGVFIMSSTDIESSIEFSYPAAFVTPEDGELTKSYINKTSNSRAQLRTSPTISRNLHPSSAVTNPRP</sequence>
<keyword evidence="3" id="KW-1185">Reference proteome</keyword>
<proteinExistence type="predicted"/>
<accession>A0AAP0LAX7</accession>
<dbReference type="AlphaFoldDB" id="A0AAP0LAX7"/>
<dbReference type="Proteomes" id="UP001419268">
    <property type="component" value="Unassembled WGS sequence"/>
</dbReference>
<organism evidence="2 3">
    <name type="scientific">Stephania cephalantha</name>
    <dbReference type="NCBI Taxonomy" id="152367"/>
    <lineage>
        <taxon>Eukaryota</taxon>
        <taxon>Viridiplantae</taxon>
        <taxon>Streptophyta</taxon>
        <taxon>Embryophyta</taxon>
        <taxon>Tracheophyta</taxon>
        <taxon>Spermatophyta</taxon>
        <taxon>Magnoliopsida</taxon>
        <taxon>Ranunculales</taxon>
        <taxon>Menispermaceae</taxon>
        <taxon>Menispermoideae</taxon>
        <taxon>Cissampelideae</taxon>
        <taxon>Stephania</taxon>
    </lineage>
</organism>
<evidence type="ECO:0000256" key="1">
    <source>
        <dbReference type="SAM" id="MobiDB-lite"/>
    </source>
</evidence>
<dbReference type="Gene3D" id="3.50.30.30">
    <property type="match status" value="1"/>
</dbReference>